<keyword evidence="12" id="KW-0464">Manganese</keyword>
<dbReference type="NCBIfam" id="TIGR01205">
    <property type="entry name" value="D_ala_D_alaTIGR"/>
    <property type="match status" value="1"/>
</dbReference>
<keyword evidence="6 13" id="KW-0067">ATP-binding</keyword>
<feature type="binding site" evidence="12">
    <location>
        <position position="279"/>
    </location>
    <ligand>
        <name>Mg(2+)</name>
        <dbReference type="ChEBI" id="CHEBI:18420"/>
        <label>1</label>
    </ligand>
</feature>
<dbReference type="PROSITE" id="PS50975">
    <property type="entry name" value="ATP_GRASP"/>
    <property type="match status" value="1"/>
</dbReference>
<evidence type="ECO:0000256" key="4">
    <source>
        <dbReference type="ARBA" id="ARBA00022598"/>
    </source>
</evidence>
<dbReference type="Pfam" id="PF07478">
    <property type="entry name" value="Dala_Dala_lig_C"/>
    <property type="match status" value="1"/>
</dbReference>
<evidence type="ECO:0000313" key="16">
    <source>
        <dbReference type="Proteomes" id="UP000054078"/>
    </source>
</evidence>
<evidence type="ECO:0000256" key="5">
    <source>
        <dbReference type="ARBA" id="ARBA00022741"/>
    </source>
</evidence>
<keyword evidence="3 10" id="KW-0963">Cytoplasm</keyword>
<name>A0A124EGY2_TRASO</name>
<feature type="binding site" evidence="12">
    <location>
        <position position="281"/>
    </location>
    <ligand>
        <name>Mg(2+)</name>
        <dbReference type="ChEBI" id="CHEBI:18420"/>
        <label>2</label>
    </ligand>
</feature>
<dbReference type="STRING" id="1299998.AUL39_00680"/>
<dbReference type="GO" id="GO:0008716">
    <property type="term" value="F:D-alanine-D-alanine ligase activity"/>
    <property type="evidence" value="ECO:0007669"/>
    <property type="project" value="UniProtKB-UniRule"/>
</dbReference>
<dbReference type="InterPro" id="IPR016185">
    <property type="entry name" value="PreATP-grasp_dom_sf"/>
</dbReference>
<evidence type="ECO:0000256" key="1">
    <source>
        <dbReference type="ARBA" id="ARBA00004496"/>
    </source>
</evidence>
<dbReference type="PIRSF" id="PIRSF039102">
    <property type="entry name" value="Ddl/VanB"/>
    <property type="match status" value="1"/>
</dbReference>
<keyword evidence="12" id="KW-0479">Metal-binding</keyword>
<dbReference type="NCBIfam" id="NF002378">
    <property type="entry name" value="PRK01372.1"/>
    <property type="match status" value="1"/>
</dbReference>
<accession>A0A124EGY2</accession>
<sequence>MTSQDVLGLKVVVIAGGWSDEKEISLDSGRACQKALTEAGFKGVDLLDAADGEFVSKLVAGGYDVAFVAMHGRYGEDGCIQGLLEILHMPYTFSGVLGSAVSTEKEVAKTLYRQAGIPTPRGTDVAAGTKLTDDDVDRIVGELGLPLFVKPAANGSSFGVTRVTSASQLREAVERATAGGDRALIEECVTGTEITVPVIGNAEPKALPIVEIVTGAEFYDLKVKYEPSSMHHVIPARLEAGVYARAQELAVRAHRALGCLGASRSDFIVREDGTPVILETNTIPGMTETSLLPDSARHGGIEFPELCKKFVEYALEAHGKSEA</sequence>
<comment type="similarity">
    <text evidence="2 10">Belongs to the D-alanine--D-alanine ligase family.</text>
</comment>
<evidence type="ECO:0000256" key="3">
    <source>
        <dbReference type="ARBA" id="ARBA00022490"/>
    </source>
</evidence>
<keyword evidence="12" id="KW-0460">Magnesium</keyword>
<dbReference type="Gene3D" id="3.30.1490.20">
    <property type="entry name" value="ATP-grasp fold, A domain"/>
    <property type="match status" value="1"/>
</dbReference>
<dbReference type="PANTHER" id="PTHR23132">
    <property type="entry name" value="D-ALANINE--D-ALANINE LIGASE"/>
    <property type="match status" value="1"/>
</dbReference>
<feature type="active site" evidence="11">
    <location>
        <position position="156"/>
    </location>
</feature>
<evidence type="ECO:0000256" key="9">
    <source>
        <dbReference type="ARBA" id="ARBA00023316"/>
    </source>
</evidence>
<feature type="domain" description="ATP-grasp" evidence="14">
    <location>
        <begin position="109"/>
        <end position="312"/>
    </location>
</feature>
<feature type="active site" evidence="11">
    <location>
        <position position="21"/>
    </location>
</feature>
<dbReference type="InterPro" id="IPR013815">
    <property type="entry name" value="ATP_grasp_subdomain_1"/>
</dbReference>
<dbReference type="Gene3D" id="3.40.50.20">
    <property type="match status" value="1"/>
</dbReference>
<keyword evidence="5 13" id="KW-0547">Nucleotide-binding</keyword>
<dbReference type="InterPro" id="IPR011095">
    <property type="entry name" value="Dala_Dala_lig_C"/>
</dbReference>
<evidence type="ECO:0000256" key="13">
    <source>
        <dbReference type="PROSITE-ProRule" id="PRU00409"/>
    </source>
</evidence>
<dbReference type="GO" id="GO:0071555">
    <property type="term" value="P:cell wall organization"/>
    <property type="evidence" value="ECO:0007669"/>
    <property type="project" value="UniProtKB-KW"/>
</dbReference>
<dbReference type="GO" id="GO:0009252">
    <property type="term" value="P:peptidoglycan biosynthetic process"/>
    <property type="evidence" value="ECO:0007669"/>
    <property type="project" value="UniProtKB-UniRule"/>
</dbReference>
<evidence type="ECO:0000256" key="8">
    <source>
        <dbReference type="ARBA" id="ARBA00022984"/>
    </source>
</evidence>
<dbReference type="OrthoDB" id="9813261at2"/>
<dbReference type="Gene3D" id="3.30.470.20">
    <property type="entry name" value="ATP-grasp fold, B domain"/>
    <property type="match status" value="1"/>
</dbReference>
<organism evidence="15 16">
    <name type="scientific">Tractidigestivibacter scatoligenes</name>
    <name type="common">Olsenella scatoligenes</name>
    <dbReference type="NCBI Taxonomy" id="1299998"/>
    <lineage>
        <taxon>Bacteria</taxon>
        <taxon>Bacillati</taxon>
        <taxon>Actinomycetota</taxon>
        <taxon>Coriobacteriia</taxon>
        <taxon>Coriobacteriales</taxon>
        <taxon>Atopobiaceae</taxon>
        <taxon>Tractidigestivibacter</taxon>
    </lineage>
</organism>
<keyword evidence="16" id="KW-1185">Reference proteome</keyword>
<comment type="subcellular location">
    <subcellularLocation>
        <location evidence="1 10">Cytoplasm</location>
    </subcellularLocation>
</comment>
<feature type="active site" evidence="11">
    <location>
        <position position="290"/>
    </location>
</feature>
<feature type="binding site" evidence="12">
    <location>
        <position position="279"/>
    </location>
    <ligand>
        <name>Mg(2+)</name>
        <dbReference type="ChEBI" id="CHEBI:18420"/>
        <label>2</label>
    </ligand>
</feature>
<proteinExistence type="inferred from homology"/>
<comment type="cofactor">
    <cofactor evidence="12">
        <name>Mg(2+)</name>
        <dbReference type="ChEBI" id="CHEBI:18420"/>
    </cofactor>
    <cofactor evidence="12">
        <name>Mn(2+)</name>
        <dbReference type="ChEBI" id="CHEBI:29035"/>
    </cofactor>
    <text evidence="12">Binds 2 magnesium or manganese ions per subunit.</text>
</comment>
<evidence type="ECO:0000256" key="7">
    <source>
        <dbReference type="ARBA" id="ARBA00022960"/>
    </source>
</evidence>
<comment type="function">
    <text evidence="10">Cell wall formation.</text>
</comment>
<dbReference type="RefSeq" id="WP_059052633.1">
    <property type="nucleotide sequence ID" value="NZ_LOJF01000001.1"/>
</dbReference>
<keyword evidence="9 10" id="KW-0961">Cell wall biogenesis/degradation</keyword>
<dbReference type="Pfam" id="PF01820">
    <property type="entry name" value="Dala_Dala_lig_N"/>
    <property type="match status" value="1"/>
</dbReference>
<dbReference type="HAMAP" id="MF_00047">
    <property type="entry name" value="Dala_Dala_lig"/>
    <property type="match status" value="1"/>
</dbReference>
<dbReference type="SUPFAM" id="SSF56059">
    <property type="entry name" value="Glutathione synthetase ATP-binding domain-like"/>
    <property type="match status" value="1"/>
</dbReference>
<dbReference type="Proteomes" id="UP000054078">
    <property type="component" value="Unassembled WGS sequence"/>
</dbReference>
<protein>
    <recommendedName>
        <fullName evidence="10">D-alanine--D-alanine ligase</fullName>
        <ecNumber evidence="10">6.3.2.4</ecNumber>
    </recommendedName>
    <alternativeName>
        <fullName evidence="10">D-Ala-D-Ala ligase</fullName>
    </alternativeName>
    <alternativeName>
        <fullName evidence="10">D-alanylalanine synthetase</fullName>
    </alternativeName>
</protein>
<evidence type="ECO:0000256" key="12">
    <source>
        <dbReference type="PIRSR" id="PIRSR039102-3"/>
    </source>
</evidence>
<dbReference type="GO" id="GO:0046872">
    <property type="term" value="F:metal ion binding"/>
    <property type="evidence" value="ECO:0007669"/>
    <property type="project" value="UniProtKB-KW"/>
</dbReference>
<dbReference type="PROSITE" id="PS00843">
    <property type="entry name" value="DALA_DALA_LIGASE_1"/>
    <property type="match status" value="1"/>
</dbReference>
<dbReference type="UniPathway" id="UPA00219"/>
<keyword evidence="8 10" id="KW-0573">Peptidoglycan synthesis</keyword>
<dbReference type="GO" id="GO:0005524">
    <property type="term" value="F:ATP binding"/>
    <property type="evidence" value="ECO:0007669"/>
    <property type="project" value="UniProtKB-UniRule"/>
</dbReference>
<dbReference type="InterPro" id="IPR011127">
    <property type="entry name" value="Dala_Dala_lig_N"/>
</dbReference>
<evidence type="ECO:0000313" key="15">
    <source>
        <dbReference type="EMBL" id="KUH58899.1"/>
    </source>
</evidence>
<evidence type="ECO:0000256" key="2">
    <source>
        <dbReference type="ARBA" id="ARBA00010871"/>
    </source>
</evidence>
<comment type="pathway">
    <text evidence="10">Cell wall biogenesis; peptidoglycan biosynthesis.</text>
</comment>
<dbReference type="InterPro" id="IPR005905">
    <property type="entry name" value="D_ala_D_ala"/>
</dbReference>
<evidence type="ECO:0000256" key="10">
    <source>
        <dbReference type="HAMAP-Rule" id="MF_00047"/>
    </source>
</evidence>
<reference evidence="15 16" key="1">
    <citation type="submission" date="2015-12" db="EMBL/GenBank/DDBJ databases">
        <title>Draft Genome Sequence of Olsenella scatoligenes SK9K4T; a Producer of 3-Methylindole- (skatole) and 4-Methylphenol- (p-cresol) Isolated from Pig Feces.</title>
        <authorList>
            <person name="Li X."/>
            <person name="Borg B."/>
            <person name="Canibe N."/>
        </authorList>
    </citation>
    <scope>NUCLEOTIDE SEQUENCE [LARGE SCALE GENOMIC DNA]</scope>
    <source>
        <strain evidence="15 16">SK9K4</strain>
    </source>
</reference>
<dbReference type="EC" id="6.3.2.4" evidence="10"/>
<dbReference type="InterPro" id="IPR011761">
    <property type="entry name" value="ATP-grasp"/>
</dbReference>
<dbReference type="PROSITE" id="PS00844">
    <property type="entry name" value="DALA_DALA_LIGASE_2"/>
    <property type="match status" value="1"/>
</dbReference>
<evidence type="ECO:0000259" key="14">
    <source>
        <dbReference type="PROSITE" id="PS50975"/>
    </source>
</evidence>
<dbReference type="GO" id="GO:0008360">
    <property type="term" value="P:regulation of cell shape"/>
    <property type="evidence" value="ECO:0007669"/>
    <property type="project" value="UniProtKB-KW"/>
</dbReference>
<comment type="catalytic activity">
    <reaction evidence="10">
        <text>2 D-alanine + ATP = D-alanyl-D-alanine + ADP + phosphate + H(+)</text>
        <dbReference type="Rhea" id="RHEA:11224"/>
        <dbReference type="ChEBI" id="CHEBI:15378"/>
        <dbReference type="ChEBI" id="CHEBI:30616"/>
        <dbReference type="ChEBI" id="CHEBI:43474"/>
        <dbReference type="ChEBI" id="CHEBI:57416"/>
        <dbReference type="ChEBI" id="CHEBI:57822"/>
        <dbReference type="ChEBI" id="CHEBI:456216"/>
        <dbReference type="EC" id="6.3.2.4"/>
    </reaction>
</comment>
<dbReference type="AlphaFoldDB" id="A0A124EGY2"/>
<keyword evidence="7 10" id="KW-0133">Cell shape</keyword>
<evidence type="ECO:0000256" key="11">
    <source>
        <dbReference type="PIRSR" id="PIRSR039102-1"/>
    </source>
</evidence>
<dbReference type="InterPro" id="IPR000291">
    <property type="entry name" value="D-Ala_lig_Van_CS"/>
</dbReference>
<evidence type="ECO:0000256" key="6">
    <source>
        <dbReference type="ARBA" id="ARBA00022840"/>
    </source>
</evidence>
<keyword evidence="4 10" id="KW-0436">Ligase</keyword>
<dbReference type="GO" id="GO:0005737">
    <property type="term" value="C:cytoplasm"/>
    <property type="evidence" value="ECO:0007669"/>
    <property type="project" value="UniProtKB-SubCell"/>
</dbReference>
<dbReference type="EMBL" id="LOJF01000001">
    <property type="protein sequence ID" value="KUH58899.1"/>
    <property type="molecule type" value="Genomic_DNA"/>
</dbReference>
<dbReference type="SUPFAM" id="SSF52440">
    <property type="entry name" value="PreATP-grasp domain"/>
    <property type="match status" value="1"/>
</dbReference>
<comment type="caution">
    <text evidence="15">The sequence shown here is derived from an EMBL/GenBank/DDBJ whole genome shotgun (WGS) entry which is preliminary data.</text>
</comment>
<gene>
    <name evidence="10" type="primary">ddl</name>
    <name evidence="15" type="ORF">AUL39_00680</name>
</gene>
<feature type="binding site" evidence="12">
    <location>
        <position position="266"/>
    </location>
    <ligand>
        <name>Mg(2+)</name>
        <dbReference type="ChEBI" id="CHEBI:18420"/>
        <label>1</label>
    </ligand>
</feature>
<dbReference type="PANTHER" id="PTHR23132:SF23">
    <property type="entry name" value="D-ALANINE--D-ALANINE LIGASE B"/>
    <property type="match status" value="1"/>
</dbReference>